<name>A0A934SFX7_9BACT</name>
<protein>
    <submittedName>
        <fullName evidence="1">Uncharacterized protein</fullName>
    </submittedName>
</protein>
<comment type="caution">
    <text evidence="1">The sequence shown here is derived from an EMBL/GenBank/DDBJ whole genome shotgun (WGS) entry which is preliminary data.</text>
</comment>
<organism evidence="1 2">
    <name type="scientific">Luteolibacter pohnpeiensis</name>
    <dbReference type="NCBI Taxonomy" id="454153"/>
    <lineage>
        <taxon>Bacteria</taxon>
        <taxon>Pseudomonadati</taxon>
        <taxon>Verrucomicrobiota</taxon>
        <taxon>Verrucomicrobiia</taxon>
        <taxon>Verrucomicrobiales</taxon>
        <taxon>Verrucomicrobiaceae</taxon>
        <taxon>Luteolibacter</taxon>
    </lineage>
</organism>
<dbReference type="Proteomes" id="UP000603141">
    <property type="component" value="Unassembled WGS sequence"/>
</dbReference>
<dbReference type="EMBL" id="JAENIJ010000050">
    <property type="protein sequence ID" value="MBK1884448.1"/>
    <property type="molecule type" value="Genomic_DNA"/>
</dbReference>
<reference evidence="1" key="1">
    <citation type="submission" date="2021-01" db="EMBL/GenBank/DDBJ databases">
        <title>Modified the classification status of verrucomicrobia.</title>
        <authorList>
            <person name="Feng X."/>
        </authorList>
    </citation>
    <scope>NUCLEOTIDE SEQUENCE</scope>
    <source>
        <strain evidence="1">KCTC 22041</strain>
    </source>
</reference>
<proteinExistence type="predicted"/>
<accession>A0A934SFX7</accession>
<keyword evidence="2" id="KW-1185">Reference proteome</keyword>
<evidence type="ECO:0000313" key="1">
    <source>
        <dbReference type="EMBL" id="MBK1884448.1"/>
    </source>
</evidence>
<dbReference type="RefSeq" id="WP_200273645.1">
    <property type="nucleotide sequence ID" value="NZ_JAENIJ010000050.1"/>
</dbReference>
<evidence type="ECO:0000313" key="2">
    <source>
        <dbReference type="Proteomes" id="UP000603141"/>
    </source>
</evidence>
<dbReference type="AlphaFoldDB" id="A0A934SFX7"/>
<gene>
    <name evidence="1" type="ORF">JIN85_18675</name>
</gene>
<sequence>MSIKGDRTGTGPSFPTEIDFDPLPSVLEAKAAWSHFGGLSISAALALFRDNPLYYQEDFMFMGRRAFVYYFPVLDLYLREFRVSEDEDESVAAIIGSGIIAQIESSSDSCLVPIHPAIRSLADFVCSHTKFLAEDPDEQARIIKHWRPIYSALESVQK</sequence>